<evidence type="ECO:0000313" key="2">
    <source>
        <dbReference type="EMBL" id="CAD8166288.1"/>
    </source>
</evidence>
<gene>
    <name evidence="2" type="ORF">PPENT_87.1.T0440071</name>
</gene>
<dbReference type="Proteomes" id="UP000689195">
    <property type="component" value="Unassembled WGS sequence"/>
</dbReference>
<keyword evidence="3" id="KW-1185">Reference proteome</keyword>
<keyword evidence="1" id="KW-0812">Transmembrane</keyword>
<evidence type="ECO:0000256" key="1">
    <source>
        <dbReference type="SAM" id="Phobius"/>
    </source>
</evidence>
<protein>
    <submittedName>
        <fullName evidence="2">Uncharacterized protein</fullName>
    </submittedName>
</protein>
<feature type="transmembrane region" description="Helical" evidence="1">
    <location>
        <begin position="6"/>
        <end position="24"/>
    </location>
</feature>
<sequence length="153" mass="18452">MLPLFLPVLVMLAIIIPISFFQFLQQFSLVKYQKVKIHQNYQFWEVNHKRINDHLFDIQLGYIIQKETLISLILGVYLKLSLKYSRVFEGENIQIWINLEEQQLTALNRIIEFLFFKNRVDQMAEIFHNQIQRFQKATPNLQSEKYIKDDSEE</sequence>
<reference evidence="2" key="1">
    <citation type="submission" date="2021-01" db="EMBL/GenBank/DDBJ databases">
        <authorList>
            <consortium name="Genoscope - CEA"/>
            <person name="William W."/>
        </authorList>
    </citation>
    <scope>NUCLEOTIDE SEQUENCE</scope>
</reference>
<keyword evidence="1" id="KW-0472">Membrane</keyword>
<dbReference type="EMBL" id="CAJJDO010000044">
    <property type="protein sequence ID" value="CAD8166288.1"/>
    <property type="molecule type" value="Genomic_DNA"/>
</dbReference>
<evidence type="ECO:0000313" key="3">
    <source>
        <dbReference type="Proteomes" id="UP000689195"/>
    </source>
</evidence>
<keyword evidence="1" id="KW-1133">Transmembrane helix</keyword>
<proteinExistence type="predicted"/>
<comment type="caution">
    <text evidence="2">The sequence shown here is derived from an EMBL/GenBank/DDBJ whole genome shotgun (WGS) entry which is preliminary data.</text>
</comment>
<dbReference type="AlphaFoldDB" id="A0A8S1UM14"/>
<organism evidence="2 3">
    <name type="scientific">Paramecium pentaurelia</name>
    <dbReference type="NCBI Taxonomy" id="43138"/>
    <lineage>
        <taxon>Eukaryota</taxon>
        <taxon>Sar</taxon>
        <taxon>Alveolata</taxon>
        <taxon>Ciliophora</taxon>
        <taxon>Intramacronucleata</taxon>
        <taxon>Oligohymenophorea</taxon>
        <taxon>Peniculida</taxon>
        <taxon>Parameciidae</taxon>
        <taxon>Paramecium</taxon>
    </lineage>
</organism>
<accession>A0A8S1UM14</accession>
<name>A0A8S1UM14_9CILI</name>